<dbReference type="InterPro" id="IPR043128">
    <property type="entry name" value="Rev_trsase/Diguanyl_cyclase"/>
</dbReference>
<dbReference type="CDD" id="cd12915">
    <property type="entry name" value="PDC2_DGC_like"/>
    <property type="match status" value="1"/>
</dbReference>
<evidence type="ECO:0000259" key="4">
    <source>
        <dbReference type="PROSITE" id="PS50887"/>
    </source>
</evidence>
<dbReference type="SUPFAM" id="SSF55073">
    <property type="entry name" value="Nucleotide cyclase"/>
    <property type="match status" value="1"/>
</dbReference>
<keyword evidence="3" id="KW-0472">Membrane</keyword>
<sequence length="491" mass="55134">MSLFEKHKNPITLAYALGLSAMLIITLLMAGNGWLHYQKKFEAAETKAQEFSRMLALSSTQQLGGIKILFKGLFLWLESCARNSLDLCHDISPQLKKLILEEPYIMDILVMNPEGDLRHWAGGLSLPTDAQRRQYVHTHRADHRQTLAISPPPVISGNKQQSFFTISQAFHTPEGNLQYIFAVLIDLDFLRRSYETLLLPPDGTAGLIMDNGQILLRIPDHDTYAGVFASVISDHLNLRDQKVIRARGLDNVARIVAFETIEPYPLLSWVSLSRKNILKEWWQQEKSSLAISLLACSFFLFLTHALAKALKRQEAEKHALFTLAGTDALTGLANRRQALISLERGMARSRRTGRALSVIMVDLDHFKAVNDTFGHPQGDAILQQTARNMENRLRASDLAARIGGEEFLIILPDTDIEGASSLAESLRVSFRENLQLPKSMDWKLSASIGVCQMHKEDTAEYLICRVDALLYQAKKRGRDQVVTDHNPAATL</sequence>
<dbReference type="PROSITE" id="PS50887">
    <property type="entry name" value="GGDEF"/>
    <property type="match status" value="1"/>
</dbReference>
<organism evidence="5 6">
    <name type="scientific">Desulfobotulus pelophilus</name>
    <dbReference type="NCBI Taxonomy" id="2823377"/>
    <lineage>
        <taxon>Bacteria</taxon>
        <taxon>Pseudomonadati</taxon>
        <taxon>Thermodesulfobacteriota</taxon>
        <taxon>Desulfobacteria</taxon>
        <taxon>Desulfobacterales</taxon>
        <taxon>Desulfobacteraceae</taxon>
        <taxon>Desulfobotulus</taxon>
    </lineage>
</organism>
<dbReference type="Gene3D" id="3.30.450.20">
    <property type="entry name" value="PAS domain"/>
    <property type="match status" value="2"/>
</dbReference>
<dbReference type="PANTHER" id="PTHR45138:SF9">
    <property type="entry name" value="DIGUANYLATE CYCLASE DGCM-RELATED"/>
    <property type="match status" value="1"/>
</dbReference>
<keyword evidence="3" id="KW-1133">Transmembrane helix</keyword>
<name>A0ABT3N5G3_9BACT</name>
<dbReference type="EC" id="2.7.7.65" evidence="1"/>
<keyword evidence="5" id="KW-0548">Nucleotidyltransferase</keyword>
<dbReference type="SMART" id="SM00267">
    <property type="entry name" value="GGDEF"/>
    <property type="match status" value="1"/>
</dbReference>
<feature type="transmembrane region" description="Helical" evidence="3">
    <location>
        <begin position="12"/>
        <end position="30"/>
    </location>
</feature>
<evidence type="ECO:0000313" key="6">
    <source>
        <dbReference type="Proteomes" id="UP001209681"/>
    </source>
</evidence>
<comment type="caution">
    <text evidence="5">The sequence shown here is derived from an EMBL/GenBank/DDBJ whole genome shotgun (WGS) entry which is preliminary data.</text>
</comment>
<dbReference type="InterPro" id="IPR050469">
    <property type="entry name" value="Diguanylate_Cyclase"/>
</dbReference>
<keyword evidence="6" id="KW-1185">Reference proteome</keyword>
<comment type="catalytic activity">
    <reaction evidence="2">
        <text>2 GTP = 3',3'-c-di-GMP + 2 diphosphate</text>
        <dbReference type="Rhea" id="RHEA:24898"/>
        <dbReference type="ChEBI" id="CHEBI:33019"/>
        <dbReference type="ChEBI" id="CHEBI:37565"/>
        <dbReference type="ChEBI" id="CHEBI:58805"/>
        <dbReference type="EC" id="2.7.7.65"/>
    </reaction>
</comment>
<reference evidence="5 6" key="1">
    <citation type="submission" date="2022-11" db="EMBL/GenBank/DDBJ databases">
        <title>Desulfobotulus tamanensis H1 sp. nov. - anaerobic, alkaliphilic, sulphate reducing bacterium isolated from terrestrial mud volcano.</title>
        <authorList>
            <person name="Frolova A."/>
            <person name="Merkel A.Y."/>
            <person name="Slobodkin A.I."/>
        </authorList>
    </citation>
    <scope>NUCLEOTIDE SEQUENCE [LARGE SCALE GENOMIC DNA]</scope>
    <source>
        <strain evidence="5 6">H1</strain>
    </source>
</reference>
<proteinExistence type="predicted"/>
<gene>
    <name evidence="5" type="ORF">OOT00_01670</name>
</gene>
<dbReference type="CDD" id="cd18773">
    <property type="entry name" value="PDC1_HK_sensor"/>
    <property type="match status" value="1"/>
</dbReference>
<dbReference type="EMBL" id="JAPFPW010000001">
    <property type="protein sequence ID" value="MCW7752691.1"/>
    <property type="molecule type" value="Genomic_DNA"/>
</dbReference>
<accession>A0ABT3N5G3</accession>
<dbReference type="PANTHER" id="PTHR45138">
    <property type="entry name" value="REGULATORY COMPONENTS OF SENSORY TRANSDUCTION SYSTEM"/>
    <property type="match status" value="1"/>
</dbReference>
<dbReference type="NCBIfam" id="TIGR00254">
    <property type="entry name" value="GGDEF"/>
    <property type="match status" value="1"/>
</dbReference>
<evidence type="ECO:0000256" key="1">
    <source>
        <dbReference type="ARBA" id="ARBA00012528"/>
    </source>
</evidence>
<dbReference type="GO" id="GO:0052621">
    <property type="term" value="F:diguanylate cyclase activity"/>
    <property type="evidence" value="ECO:0007669"/>
    <property type="project" value="UniProtKB-EC"/>
</dbReference>
<dbReference type="CDD" id="cd01949">
    <property type="entry name" value="GGDEF"/>
    <property type="match status" value="1"/>
</dbReference>
<dbReference type="InterPro" id="IPR000160">
    <property type="entry name" value="GGDEF_dom"/>
</dbReference>
<keyword evidence="5" id="KW-0808">Transferase</keyword>
<dbReference type="InterPro" id="IPR029787">
    <property type="entry name" value="Nucleotide_cyclase"/>
</dbReference>
<feature type="domain" description="GGDEF" evidence="4">
    <location>
        <begin position="354"/>
        <end position="486"/>
    </location>
</feature>
<dbReference type="Proteomes" id="UP001209681">
    <property type="component" value="Unassembled WGS sequence"/>
</dbReference>
<dbReference type="RefSeq" id="WP_265423554.1">
    <property type="nucleotide sequence ID" value="NZ_JAPFPW010000001.1"/>
</dbReference>
<evidence type="ECO:0000256" key="2">
    <source>
        <dbReference type="ARBA" id="ARBA00034247"/>
    </source>
</evidence>
<keyword evidence="3" id="KW-0812">Transmembrane</keyword>
<protein>
    <recommendedName>
        <fullName evidence="1">diguanylate cyclase</fullName>
        <ecNumber evidence="1">2.7.7.65</ecNumber>
    </recommendedName>
</protein>
<dbReference type="Pfam" id="PF00990">
    <property type="entry name" value="GGDEF"/>
    <property type="match status" value="1"/>
</dbReference>
<dbReference type="Gene3D" id="3.30.70.270">
    <property type="match status" value="1"/>
</dbReference>
<evidence type="ECO:0000313" key="5">
    <source>
        <dbReference type="EMBL" id="MCW7752691.1"/>
    </source>
</evidence>
<evidence type="ECO:0000256" key="3">
    <source>
        <dbReference type="SAM" id="Phobius"/>
    </source>
</evidence>